<gene>
    <name evidence="1" type="ORF">H0A36_17625</name>
</gene>
<reference evidence="1 2" key="1">
    <citation type="submission" date="2020-07" db="EMBL/GenBank/DDBJ databases">
        <title>Endozoicomonas sp. nov., isolated from sediment.</title>
        <authorList>
            <person name="Gu T."/>
        </authorList>
    </citation>
    <scope>NUCLEOTIDE SEQUENCE [LARGE SCALE GENOMIC DNA]</scope>
    <source>
        <strain evidence="1 2">SM1973</strain>
    </source>
</reference>
<sequence>MYFAVKAYSYSDDELYVFEFNAYAEALAWYQECELSWGDKVSIEKRQGEQNIPVFLVDTESSPSLVLDFEAAIMLADNDYSKVRFDGYMSIPSNTEVLAYKHKRKQAYKKRHDKSGMSTLNR</sequence>
<proteinExistence type="predicted"/>
<comment type="caution">
    <text evidence="1">The sequence shown here is derived from an EMBL/GenBank/DDBJ whole genome shotgun (WGS) entry which is preliminary data.</text>
</comment>
<evidence type="ECO:0000313" key="1">
    <source>
        <dbReference type="EMBL" id="NYZ67837.1"/>
    </source>
</evidence>
<organism evidence="1 2">
    <name type="scientific">Spartinivicinus marinus</name>
    <dbReference type="NCBI Taxonomy" id="2994442"/>
    <lineage>
        <taxon>Bacteria</taxon>
        <taxon>Pseudomonadati</taxon>
        <taxon>Pseudomonadota</taxon>
        <taxon>Gammaproteobacteria</taxon>
        <taxon>Oceanospirillales</taxon>
        <taxon>Zooshikellaceae</taxon>
        <taxon>Spartinivicinus</taxon>
    </lineage>
</organism>
<dbReference type="RefSeq" id="WP_180569860.1">
    <property type="nucleotide sequence ID" value="NZ_JACCKB010000030.1"/>
</dbReference>
<name>A0A853IEA6_9GAMM</name>
<protein>
    <submittedName>
        <fullName evidence="1">Uncharacterized protein</fullName>
    </submittedName>
</protein>
<keyword evidence="2" id="KW-1185">Reference proteome</keyword>
<dbReference type="AlphaFoldDB" id="A0A853IEA6"/>
<accession>A0A853IEA6</accession>
<dbReference type="EMBL" id="JACCKB010000030">
    <property type="protein sequence ID" value="NYZ67837.1"/>
    <property type="molecule type" value="Genomic_DNA"/>
</dbReference>
<evidence type="ECO:0000313" key="2">
    <source>
        <dbReference type="Proteomes" id="UP000569732"/>
    </source>
</evidence>
<dbReference type="Proteomes" id="UP000569732">
    <property type="component" value="Unassembled WGS sequence"/>
</dbReference>